<dbReference type="EMBL" id="FWXT01000003">
    <property type="protein sequence ID" value="SMC94266.1"/>
    <property type="molecule type" value="Genomic_DNA"/>
</dbReference>
<dbReference type="AlphaFoldDB" id="A0A1W2DB18"/>
<proteinExistence type="predicted"/>
<dbReference type="Proteomes" id="UP000192756">
    <property type="component" value="Unassembled WGS sequence"/>
</dbReference>
<reference evidence="2" key="1">
    <citation type="submission" date="2017-04" db="EMBL/GenBank/DDBJ databases">
        <authorList>
            <person name="Varghese N."/>
            <person name="Submissions S."/>
        </authorList>
    </citation>
    <scope>NUCLEOTIDE SEQUENCE [LARGE SCALE GENOMIC DNA]</scope>
    <source>
        <strain evidence="2">DSM 12126</strain>
    </source>
</reference>
<sequence>MYIKSLEIKRDCKLCSEKKLKVGSVNLKYSTELYDNRLNHYYFL</sequence>
<dbReference type="STRING" id="151894.SAMN04488524_3523"/>
<protein>
    <submittedName>
        <fullName evidence="1">Uncharacterized protein</fullName>
    </submittedName>
</protein>
<evidence type="ECO:0000313" key="2">
    <source>
        <dbReference type="Proteomes" id="UP000192756"/>
    </source>
</evidence>
<organism evidence="1 2">
    <name type="scientific">Pedobacter africanus</name>
    <dbReference type="NCBI Taxonomy" id="151894"/>
    <lineage>
        <taxon>Bacteria</taxon>
        <taxon>Pseudomonadati</taxon>
        <taxon>Bacteroidota</taxon>
        <taxon>Sphingobacteriia</taxon>
        <taxon>Sphingobacteriales</taxon>
        <taxon>Sphingobacteriaceae</taxon>
        <taxon>Pedobacter</taxon>
    </lineage>
</organism>
<evidence type="ECO:0000313" key="1">
    <source>
        <dbReference type="EMBL" id="SMC94266.1"/>
    </source>
</evidence>
<gene>
    <name evidence="1" type="ORF">SAMN04488524_3523</name>
</gene>
<keyword evidence="2" id="KW-1185">Reference proteome</keyword>
<name>A0A1W2DB18_9SPHI</name>
<accession>A0A1W2DB18</accession>